<evidence type="ECO:0000313" key="16">
    <source>
        <dbReference type="EMBL" id="CRK99841.1"/>
    </source>
</evidence>
<evidence type="ECO:0000256" key="14">
    <source>
        <dbReference type="SAM" id="SignalP"/>
    </source>
</evidence>
<dbReference type="InterPro" id="IPR036990">
    <property type="entry name" value="M14A-like_propep"/>
</dbReference>
<dbReference type="PROSITE" id="PS52035">
    <property type="entry name" value="PEPTIDASE_M14"/>
    <property type="match status" value="1"/>
</dbReference>
<dbReference type="Pfam" id="PF13855">
    <property type="entry name" value="LRR_8"/>
    <property type="match status" value="3"/>
</dbReference>
<evidence type="ECO:0000259" key="15">
    <source>
        <dbReference type="PROSITE" id="PS52035"/>
    </source>
</evidence>
<dbReference type="GO" id="GO:0008270">
    <property type="term" value="F:zinc ion binding"/>
    <property type="evidence" value="ECO:0007669"/>
    <property type="project" value="InterPro"/>
</dbReference>
<dbReference type="EMBL" id="CVRI01000054">
    <property type="protein sequence ID" value="CRK99841.1"/>
    <property type="molecule type" value="Genomic_DNA"/>
</dbReference>
<comment type="similarity">
    <text evidence="2 12">Belongs to the peptidase M14 family.</text>
</comment>
<dbReference type="SMART" id="SM00631">
    <property type="entry name" value="Zn_pept"/>
    <property type="match status" value="1"/>
</dbReference>
<dbReference type="InterPro" id="IPR057246">
    <property type="entry name" value="CARBOXYPEPT_ZN_1"/>
</dbReference>
<dbReference type="PANTHER" id="PTHR24369">
    <property type="entry name" value="ANTIGEN BSP, PUTATIVE-RELATED"/>
    <property type="match status" value="1"/>
</dbReference>
<dbReference type="Pfam" id="PF00246">
    <property type="entry name" value="Peptidase_M14"/>
    <property type="match status" value="1"/>
</dbReference>
<dbReference type="PROSITE" id="PS51450">
    <property type="entry name" value="LRR"/>
    <property type="match status" value="12"/>
</dbReference>
<evidence type="ECO:0000256" key="10">
    <source>
        <dbReference type="ARBA" id="ARBA00022833"/>
    </source>
</evidence>
<keyword evidence="4" id="KW-0121">Carboxypeptidase</keyword>
<dbReference type="Gene3D" id="3.80.10.10">
    <property type="entry name" value="Ribonuclease Inhibitor"/>
    <property type="match status" value="4"/>
</dbReference>
<dbReference type="SUPFAM" id="SSF52058">
    <property type="entry name" value="L domain-like"/>
    <property type="match status" value="2"/>
</dbReference>
<protein>
    <submittedName>
        <fullName evidence="16">CLUMA_CG013144, isoform A</fullName>
    </submittedName>
</protein>
<feature type="domain" description="Peptidase M14" evidence="15">
    <location>
        <begin position="114"/>
        <end position="397"/>
    </location>
</feature>
<keyword evidence="6" id="KW-0479">Metal-binding</keyword>
<dbReference type="InterPro" id="IPR001611">
    <property type="entry name" value="Leu-rich_rpt"/>
</dbReference>
<evidence type="ECO:0000256" key="4">
    <source>
        <dbReference type="ARBA" id="ARBA00022645"/>
    </source>
</evidence>
<dbReference type="GO" id="GO:0006508">
    <property type="term" value="P:proteolysis"/>
    <property type="evidence" value="ECO:0007669"/>
    <property type="project" value="UniProtKB-KW"/>
</dbReference>
<dbReference type="SMART" id="SM00365">
    <property type="entry name" value="LRR_SD22"/>
    <property type="match status" value="11"/>
</dbReference>
<evidence type="ECO:0000256" key="3">
    <source>
        <dbReference type="ARBA" id="ARBA00022614"/>
    </source>
</evidence>
<evidence type="ECO:0000313" key="17">
    <source>
        <dbReference type="Proteomes" id="UP000183832"/>
    </source>
</evidence>
<keyword evidence="3" id="KW-0433">Leucine-rich repeat</keyword>
<evidence type="ECO:0000256" key="7">
    <source>
        <dbReference type="ARBA" id="ARBA00022729"/>
    </source>
</evidence>
<dbReference type="InterPro" id="IPR000834">
    <property type="entry name" value="Peptidase_M14"/>
</dbReference>
<dbReference type="SUPFAM" id="SSF53187">
    <property type="entry name" value="Zn-dependent exopeptidases"/>
    <property type="match status" value="1"/>
</dbReference>
<keyword evidence="17" id="KW-1185">Reference proteome</keyword>
<sequence>MKFKFEIIFISTLFHLSTSINYENYKVVSFEVVNETQLKEIKTLESENGFIFWDPPQSVNNKLDLVIRPDLFPMFEEIASSNGIQFKVTTDNLKQWIDAENPPKLRKEGFSLDQYNQLEDIYAFMDEMENNHPEASVFTIGESFEGRPIKGIKITNNENNPGIFIESTIHAREWIATATSVWLINEILTSEDINLREITDSLTWYFVPVVNVDGYQYTHDVNRLWRKTRSMHNILCRGVDPNRNFGFNFREGGSSNVACSDTYSGPYAFSEKETRALMDFYETIADKTEAYICFHSAAQALMYPLGTTNSTESVPNRDDLHNIAQTAVYALTSTFGTVYRYGNAMDTLYMTSGTSRDHAYGHYKTPLVFTYEMRTADDINSVISETSSGEVQVEMCGRYRKIISLICLMLIAFGAKSVNGNETITCGKDIWSREFTCYIDEAIHEKGRKLSGRIDLQTTSFYINKNKTVKYLPENASAVFPNLERYQAKRCSILEVHYSNFIGLPKLQMLDLSGNQIEILQDDVFKDLTSLELLQLSYNKIENINERNFNGLGNLELLELGHNQLQILNNDTFRQLSSLYHLRLTKNSIKHIEENSFNGLGKLTTLHLDHNQLDKLDFDIFAPLSSLQYLNLVQNNIKHIDGNVSQKLEKLEELNLNYNQLDKLDNEVFAPLSSLTQLDLMHNNLKEIDKSAFNGLKMLKTLMLDHNQLQKLDNELFATLPSLENLMIGFNYISTENNRIKEIDANVFKGLSKLSELNLNCNQFEKLENDMFAPLSSLSHLRLNNNSIKQIEENTFNGLGKLTFLELDRNQLDKIERHVFLPLSSLSGLSLAYNKINQFDENAFNGLNNLEFLILNHNKLERLDYALIEPLISLRELTLQNNSIKFIDESIFTEAELFFPDLRMVDLSSNFCINKEISMDEIEIKKVLSTIRRKCQQKEDLKKDQVKECQFNIDEFKEEMRQQFTEIKDIKQQLLKFENEIKSQYSDIKTKLNELTVLDLNHNKLERLDYALIEPLISLRELTLQNNSIKFIDELIFTEAELFIPDLRMVDLSSNSCINKNIPMNNIEIKKALSIVKRKCQHKEDLKKDQVKECQFNRDEFKEEMRQQFSEFKEIMKEFSEFKKEIKLQLSDIKTKLNDLTGSH</sequence>
<name>A0A1J1IMZ1_9DIPT</name>
<dbReference type="OrthoDB" id="6022531at2759"/>
<dbReference type="InterPro" id="IPR050541">
    <property type="entry name" value="LRR_TM_domain-containing"/>
</dbReference>
<feature type="coiled-coil region" evidence="13">
    <location>
        <begin position="953"/>
        <end position="987"/>
    </location>
</feature>
<dbReference type="SMART" id="SM00369">
    <property type="entry name" value="LRR_TYP"/>
    <property type="match status" value="18"/>
</dbReference>
<dbReference type="PROSITE" id="PS00132">
    <property type="entry name" value="CARBOXYPEPT_ZN_1"/>
    <property type="match status" value="1"/>
</dbReference>
<keyword evidence="5" id="KW-0645">Protease</keyword>
<feature type="chain" id="PRO_5012949835" evidence="14">
    <location>
        <begin position="20"/>
        <end position="1144"/>
    </location>
</feature>
<dbReference type="InterPro" id="IPR032675">
    <property type="entry name" value="LRR_dom_sf"/>
</dbReference>
<dbReference type="STRING" id="568069.A0A1J1IMZ1"/>
<evidence type="ECO:0000256" key="5">
    <source>
        <dbReference type="ARBA" id="ARBA00022670"/>
    </source>
</evidence>
<evidence type="ECO:0000256" key="9">
    <source>
        <dbReference type="ARBA" id="ARBA00022801"/>
    </source>
</evidence>
<dbReference type="Gene3D" id="3.30.70.340">
    <property type="entry name" value="Metallocarboxypeptidase-like"/>
    <property type="match status" value="1"/>
</dbReference>
<dbReference type="Gene3D" id="3.40.630.10">
    <property type="entry name" value="Zn peptidases"/>
    <property type="match status" value="1"/>
</dbReference>
<dbReference type="PRINTS" id="PR00765">
    <property type="entry name" value="CRBOXYPTASEA"/>
</dbReference>
<dbReference type="FunFam" id="3.40.630.10:FF:000084">
    <property type="entry name" value="Carboxypeptidase B2"/>
    <property type="match status" value="1"/>
</dbReference>
<keyword evidence="10" id="KW-0862">Zinc</keyword>
<dbReference type="InterPro" id="IPR003146">
    <property type="entry name" value="M14A_act_pep"/>
</dbReference>
<keyword evidence="13" id="KW-0175">Coiled coil</keyword>
<reference evidence="16 17" key="1">
    <citation type="submission" date="2015-04" db="EMBL/GenBank/DDBJ databases">
        <authorList>
            <person name="Syromyatnikov M.Y."/>
            <person name="Popov V.N."/>
        </authorList>
    </citation>
    <scope>NUCLEOTIDE SEQUENCE [LARGE SCALE GENOMIC DNA]</scope>
</reference>
<keyword evidence="9" id="KW-0378">Hydrolase</keyword>
<dbReference type="FunFam" id="3.80.10.10:FF:001164">
    <property type="entry name" value="GH01279p"/>
    <property type="match status" value="1"/>
</dbReference>
<dbReference type="GO" id="GO:0005886">
    <property type="term" value="C:plasma membrane"/>
    <property type="evidence" value="ECO:0007669"/>
    <property type="project" value="TreeGrafter"/>
</dbReference>
<organism evidence="16 17">
    <name type="scientific">Clunio marinus</name>
    <dbReference type="NCBI Taxonomy" id="568069"/>
    <lineage>
        <taxon>Eukaryota</taxon>
        <taxon>Metazoa</taxon>
        <taxon>Ecdysozoa</taxon>
        <taxon>Arthropoda</taxon>
        <taxon>Hexapoda</taxon>
        <taxon>Insecta</taxon>
        <taxon>Pterygota</taxon>
        <taxon>Neoptera</taxon>
        <taxon>Endopterygota</taxon>
        <taxon>Diptera</taxon>
        <taxon>Nematocera</taxon>
        <taxon>Chironomoidea</taxon>
        <taxon>Chironomidae</taxon>
        <taxon>Clunio</taxon>
    </lineage>
</organism>
<dbReference type="AlphaFoldDB" id="A0A1J1IMZ1"/>
<dbReference type="Proteomes" id="UP000183832">
    <property type="component" value="Unassembled WGS sequence"/>
</dbReference>
<dbReference type="PANTHER" id="PTHR24369:SF210">
    <property type="entry name" value="CHAOPTIN-RELATED"/>
    <property type="match status" value="1"/>
</dbReference>
<evidence type="ECO:0000256" key="13">
    <source>
        <dbReference type="SAM" id="Coils"/>
    </source>
</evidence>
<gene>
    <name evidence="16" type="ORF">CLUMA_CG013144</name>
</gene>
<proteinExistence type="inferred from homology"/>
<feature type="active site" description="Proton donor/acceptor" evidence="12">
    <location>
        <position position="372"/>
    </location>
</feature>
<keyword evidence="11" id="KW-0482">Metalloprotease</keyword>
<dbReference type="SUPFAM" id="SSF54897">
    <property type="entry name" value="Protease propeptides/inhibitors"/>
    <property type="match status" value="1"/>
</dbReference>
<evidence type="ECO:0000256" key="11">
    <source>
        <dbReference type="ARBA" id="ARBA00023049"/>
    </source>
</evidence>
<keyword evidence="7 14" id="KW-0732">Signal</keyword>
<dbReference type="SUPFAM" id="SSF52047">
    <property type="entry name" value="RNI-like"/>
    <property type="match status" value="1"/>
</dbReference>
<feature type="signal peptide" evidence="14">
    <location>
        <begin position="1"/>
        <end position="19"/>
    </location>
</feature>
<keyword evidence="8" id="KW-0677">Repeat</keyword>
<evidence type="ECO:0000256" key="1">
    <source>
        <dbReference type="ARBA" id="ARBA00001947"/>
    </source>
</evidence>
<evidence type="ECO:0000256" key="2">
    <source>
        <dbReference type="ARBA" id="ARBA00005988"/>
    </source>
</evidence>
<evidence type="ECO:0000256" key="6">
    <source>
        <dbReference type="ARBA" id="ARBA00022723"/>
    </source>
</evidence>
<evidence type="ECO:0000256" key="12">
    <source>
        <dbReference type="PROSITE-ProRule" id="PRU01379"/>
    </source>
</evidence>
<dbReference type="GO" id="GO:0004181">
    <property type="term" value="F:metallocarboxypeptidase activity"/>
    <property type="evidence" value="ECO:0007669"/>
    <property type="project" value="InterPro"/>
</dbReference>
<comment type="cofactor">
    <cofactor evidence="1">
        <name>Zn(2+)</name>
        <dbReference type="ChEBI" id="CHEBI:29105"/>
    </cofactor>
</comment>
<dbReference type="Pfam" id="PF02244">
    <property type="entry name" value="Propep_M14"/>
    <property type="match status" value="1"/>
</dbReference>
<evidence type="ECO:0000256" key="8">
    <source>
        <dbReference type="ARBA" id="ARBA00022737"/>
    </source>
</evidence>
<dbReference type="InterPro" id="IPR003591">
    <property type="entry name" value="Leu-rich_rpt_typical-subtyp"/>
</dbReference>
<accession>A0A1J1IMZ1</accession>